<feature type="transmembrane region" description="Helical" evidence="7">
    <location>
        <begin position="308"/>
        <end position="327"/>
    </location>
</feature>
<evidence type="ECO:0000313" key="10">
    <source>
        <dbReference type="EMBL" id="RSU10205.1"/>
    </source>
</evidence>
<keyword evidence="7" id="KW-0472">Membrane</keyword>
<feature type="chain" id="PRO_5019417128" description="Gram-positive cocci surface proteins LPxTG domain-containing protein" evidence="8">
    <location>
        <begin position="24"/>
        <end position="331"/>
    </location>
</feature>
<feature type="region of interest" description="Disordered" evidence="6">
    <location>
        <begin position="48"/>
        <end position="70"/>
    </location>
</feature>
<keyword evidence="7" id="KW-1133">Transmembrane helix</keyword>
<evidence type="ECO:0000256" key="1">
    <source>
        <dbReference type="ARBA" id="ARBA00022512"/>
    </source>
</evidence>
<evidence type="ECO:0000313" key="11">
    <source>
        <dbReference type="Proteomes" id="UP000288028"/>
    </source>
</evidence>
<dbReference type="GeneID" id="95581511"/>
<keyword evidence="3 8" id="KW-0732">Signal</keyword>
<gene>
    <name evidence="10" type="ORF">CBF28_14005</name>
</gene>
<evidence type="ECO:0000256" key="2">
    <source>
        <dbReference type="ARBA" id="ARBA00022525"/>
    </source>
</evidence>
<feature type="coiled-coil region" evidence="5">
    <location>
        <begin position="139"/>
        <end position="166"/>
    </location>
</feature>
<keyword evidence="11" id="KW-1185">Reference proteome</keyword>
<evidence type="ECO:0000256" key="6">
    <source>
        <dbReference type="SAM" id="MobiDB-lite"/>
    </source>
</evidence>
<dbReference type="NCBIfam" id="TIGR01167">
    <property type="entry name" value="LPXTG_anchor"/>
    <property type="match status" value="1"/>
</dbReference>
<organism evidence="10 11">
    <name type="scientific">Vagococcus carniphilus</name>
    <dbReference type="NCBI Taxonomy" id="218144"/>
    <lineage>
        <taxon>Bacteria</taxon>
        <taxon>Bacillati</taxon>
        <taxon>Bacillota</taxon>
        <taxon>Bacilli</taxon>
        <taxon>Lactobacillales</taxon>
        <taxon>Enterococcaceae</taxon>
        <taxon>Vagococcus</taxon>
    </lineage>
</organism>
<evidence type="ECO:0000259" key="9">
    <source>
        <dbReference type="PROSITE" id="PS50847"/>
    </source>
</evidence>
<accession>A0A430AQ71</accession>
<keyword evidence="4" id="KW-0572">Peptidoglycan-anchor</keyword>
<evidence type="ECO:0000256" key="8">
    <source>
        <dbReference type="SAM" id="SignalP"/>
    </source>
</evidence>
<feature type="signal peptide" evidence="8">
    <location>
        <begin position="1"/>
        <end position="23"/>
    </location>
</feature>
<evidence type="ECO:0000256" key="7">
    <source>
        <dbReference type="SAM" id="Phobius"/>
    </source>
</evidence>
<name>A0A430AQ71_9ENTE</name>
<proteinExistence type="predicted"/>
<keyword evidence="5" id="KW-0175">Coiled coil</keyword>
<dbReference type="InterPro" id="IPR019931">
    <property type="entry name" value="LPXTG_anchor"/>
</dbReference>
<dbReference type="EMBL" id="NGKB01000019">
    <property type="protein sequence ID" value="RSU10205.1"/>
    <property type="molecule type" value="Genomic_DNA"/>
</dbReference>
<evidence type="ECO:0000256" key="4">
    <source>
        <dbReference type="ARBA" id="ARBA00023088"/>
    </source>
</evidence>
<feature type="domain" description="Gram-positive cocci surface proteins LPxTG" evidence="9">
    <location>
        <begin position="298"/>
        <end position="331"/>
    </location>
</feature>
<feature type="compositionally biased region" description="Low complexity" evidence="6">
    <location>
        <begin position="261"/>
        <end position="284"/>
    </location>
</feature>
<reference evidence="10 11" key="1">
    <citation type="submission" date="2017-05" db="EMBL/GenBank/DDBJ databases">
        <title>Vagococcus spp. assemblies.</title>
        <authorList>
            <person name="Gulvik C.A."/>
        </authorList>
    </citation>
    <scope>NUCLEOTIDE SEQUENCE [LARGE SCALE GENOMIC DNA]</scope>
    <source>
        <strain evidence="10 11">SS1714</strain>
    </source>
</reference>
<feature type="compositionally biased region" description="Polar residues" evidence="6">
    <location>
        <begin position="285"/>
        <end position="298"/>
    </location>
</feature>
<dbReference type="RefSeq" id="WP_126796294.1">
    <property type="nucleotide sequence ID" value="NZ_CP060720.1"/>
</dbReference>
<keyword evidence="7" id="KW-0812">Transmembrane</keyword>
<keyword evidence="2" id="KW-0964">Secreted</keyword>
<evidence type="ECO:0000256" key="5">
    <source>
        <dbReference type="SAM" id="Coils"/>
    </source>
</evidence>
<dbReference type="PROSITE" id="PS50847">
    <property type="entry name" value="GRAM_POS_ANCHORING"/>
    <property type="match status" value="1"/>
</dbReference>
<sequence>MKKSYSLFLAGLLLGTGATTVFATDSTQTSTDTTKSVAVETKENINNNQTEQSKENTFIHEPNPNPSGEDNIIEEVKDQIKETKKKLDKLLSKNYITKEQYDQLSKKLETVTNLDEWNVVNQLINEARTDSGYNNGTMTEELNSEIQRTKERLQNLLTKGKLTQEEYDSFLENLKEVESLDELNTIKQAITDTSGEPYTDPGVMMDELKSEIQRTKDYLKDLLDKGKLSKEKYDNFLKELETVASLDDLNTVKQNIRNSIDETTTSTTQESSSSDNNNSTQNNNKQLASVNSSTQKTLPKTGEEKNTILSAFLGTILLSSSFLVALLKKGK</sequence>
<dbReference type="AlphaFoldDB" id="A0A430AQ71"/>
<evidence type="ECO:0000256" key="3">
    <source>
        <dbReference type="ARBA" id="ARBA00022729"/>
    </source>
</evidence>
<dbReference type="Proteomes" id="UP000288028">
    <property type="component" value="Unassembled WGS sequence"/>
</dbReference>
<protein>
    <recommendedName>
        <fullName evidence="9">Gram-positive cocci surface proteins LPxTG domain-containing protein</fullName>
    </recommendedName>
</protein>
<dbReference type="Pfam" id="PF00746">
    <property type="entry name" value="Gram_pos_anchor"/>
    <property type="match status" value="1"/>
</dbReference>
<keyword evidence="1" id="KW-0134">Cell wall</keyword>
<comment type="caution">
    <text evidence="10">The sequence shown here is derived from an EMBL/GenBank/DDBJ whole genome shotgun (WGS) entry which is preliminary data.</text>
</comment>
<feature type="region of interest" description="Disordered" evidence="6">
    <location>
        <begin position="260"/>
        <end position="301"/>
    </location>
</feature>